<feature type="domain" description="HTH gntR-type" evidence="4">
    <location>
        <begin position="2"/>
        <end position="70"/>
    </location>
</feature>
<dbReference type="Pfam" id="PF00392">
    <property type="entry name" value="GntR"/>
    <property type="match status" value="1"/>
</dbReference>
<evidence type="ECO:0000313" key="5">
    <source>
        <dbReference type="EMBL" id="PZD95406.1"/>
    </source>
</evidence>
<dbReference type="CDD" id="cd07377">
    <property type="entry name" value="WHTH_GntR"/>
    <property type="match status" value="1"/>
</dbReference>
<dbReference type="PROSITE" id="PS50949">
    <property type="entry name" value="HTH_GNTR"/>
    <property type="match status" value="1"/>
</dbReference>
<dbReference type="SUPFAM" id="SSF46785">
    <property type="entry name" value="Winged helix' DNA-binding domain"/>
    <property type="match status" value="1"/>
</dbReference>
<dbReference type="PRINTS" id="PR00035">
    <property type="entry name" value="HTHGNTR"/>
</dbReference>
<dbReference type="InterPro" id="IPR036390">
    <property type="entry name" value="WH_DNA-bd_sf"/>
</dbReference>
<dbReference type="SUPFAM" id="SSF64288">
    <property type="entry name" value="Chorismate lyase-like"/>
    <property type="match status" value="1"/>
</dbReference>
<keyword evidence="1" id="KW-0805">Transcription regulation</keyword>
<dbReference type="InterPro" id="IPR050679">
    <property type="entry name" value="Bact_HTH_transcr_reg"/>
</dbReference>
<evidence type="ECO:0000259" key="4">
    <source>
        <dbReference type="PROSITE" id="PS50949"/>
    </source>
</evidence>
<evidence type="ECO:0000256" key="2">
    <source>
        <dbReference type="ARBA" id="ARBA00023125"/>
    </source>
</evidence>
<dbReference type="OrthoDB" id="149756at2"/>
<evidence type="ECO:0000256" key="1">
    <source>
        <dbReference type="ARBA" id="ARBA00023015"/>
    </source>
</evidence>
<dbReference type="Gene3D" id="3.40.1410.10">
    <property type="entry name" value="Chorismate lyase-like"/>
    <property type="match status" value="1"/>
</dbReference>
<dbReference type="GO" id="GO:0045892">
    <property type="term" value="P:negative regulation of DNA-templated transcription"/>
    <property type="evidence" value="ECO:0007669"/>
    <property type="project" value="TreeGrafter"/>
</dbReference>
<organism evidence="5 6">
    <name type="scientific">Paenibacillus sambharensis</name>
    <dbReference type="NCBI Taxonomy" id="1803190"/>
    <lineage>
        <taxon>Bacteria</taxon>
        <taxon>Bacillati</taxon>
        <taxon>Bacillota</taxon>
        <taxon>Bacilli</taxon>
        <taxon>Bacillales</taxon>
        <taxon>Paenibacillaceae</taxon>
        <taxon>Paenibacillus</taxon>
    </lineage>
</organism>
<dbReference type="InterPro" id="IPR011663">
    <property type="entry name" value="UTRA"/>
</dbReference>
<dbReference type="InterPro" id="IPR036388">
    <property type="entry name" value="WH-like_DNA-bd_sf"/>
</dbReference>
<protein>
    <submittedName>
        <fullName evidence="5">GntR family transcriptional regulator</fullName>
    </submittedName>
</protein>
<gene>
    <name evidence="5" type="ORF">DNH61_12785</name>
</gene>
<keyword evidence="2" id="KW-0238">DNA-binding</keyword>
<sequence>MIPNYILIKDKLDRMMVSGELPVGAKLPSEPELAASFGVSRETLRAALKQLEQEGKLRCRNGVGRFVIRPLHSIPSSIDKLGSTSEMIHASGLQETEVQESVRIDRCQQEWAENLSLEEGDDVIVIERVRKANDDPVSFNINVLPHGIVGMAFARRPLQGSLMTFLEEECSIRLVSAMSEVIVPAAKDLHAKKLRVSPEATVLLLKQTHFDEDNRPVLFSYDYYRNDVFKFWVRRSR</sequence>
<dbReference type="Pfam" id="PF07702">
    <property type="entry name" value="UTRA"/>
    <property type="match status" value="1"/>
</dbReference>
<dbReference type="RefSeq" id="WP_111147036.1">
    <property type="nucleotide sequence ID" value="NZ_QKRB01000044.1"/>
</dbReference>
<dbReference type="SMART" id="SM00866">
    <property type="entry name" value="UTRA"/>
    <property type="match status" value="1"/>
</dbReference>
<name>A0A2W1L824_9BACL</name>
<accession>A0A2W1L824</accession>
<dbReference type="Gene3D" id="1.10.10.10">
    <property type="entry name" value="Winged helix-like DNA-binding domain superfamily/Winged helix DNA-binding domain"/>
    <property type="match status" value="1"/>
</dbReference>
<dbReference type="Proteomes" id="UP000249522">
    <property type="component" value="Unassembled WGS sequence"/>
</dbReference>
<dbReference type="AlphaFoldDB" id="A0A2W1L824"/>
<dbReference type="PANTHER" id="PTHR44846:SF17">
    <property type="entry name" value="GNTR-FAMILY TRANSCRIPTIONAL REGULATOR"/>
    <property type="match status" value="1"/>
</dbReference>
<dbReference type="EMBL" id="QKRB01000044">
    <property type="protein sequence ID" value="PZD95406.1"/>
    <property type="molecule type" value="Genomic_DNA"/>
</dbReference>
<evidence type="ECO:0000313" key="6">
    <source>
        <dbReference type="Proteomes" id="UP000249522"/>
    </source>
</evidence>
<dbReference type="PANTHER" id="PTHR44846">
    <property type="entry name" value="MANNOSYL-D-GLYCERATE TRANSPORT/METABOLISM SYSTEM REPRESSOR MNGR-RELATED"/>
    <property type="match status" value="1"/>
</dbReference>
<proteinExistence type="predicted"/>
<keyword evidence="6" id="KW-1185">Reference proteome</keyword>
<dbReference type="InterPro" id="IPR028978">
    <property type="entry name" value="Chorismate_lyase_/UTRA_dom_sf"/>
</dbReference>
<comment type="caution">
    <text evidence="5">The sequence shown here is derived from an EMBL/GenBank/DDBJ whole genome shotgun (WGS) entry which is preliminary data.</text>
</comment>
<dbReference type="SMART" id="SM00345">
    <property type="entry name" value="HTH_GNTR"/>
    <property type="match status" value="1"/>
</dbReference>
<keyword evidence="3" id="KW-0804">Transcription</keyword>
<reference evidence="5 6" key="1">
    <citation type="submission" date="2018-06" db="EMBL/GenBank/DDBJ databases">
        <title>Paenibacillus imtechensis sp. nov.</title>
        <authorList>
            <person name="Pinnaka A.K."/>
            <person name="Singh H."/>
            <person name="Kaur M."/>
        </authorList>
    </citation>
    <scope>NUCLEOTIDE SEQUENCE [LARGE SCALE GENOMIC DNA]</scope>
    <source>
        <strain evidence="5 6">SMB1</strain>
    </source>
</reference>
<evidence type="ECO:0000256" key="3">
    <source>
        <dbReference type="ARBA" id="ARBA00023163"/>
    </source>
</evidence>
<dbReference type="InterPro" id="IPR000524">
    <property type="entry name" value="Tscrpt_reg_HTH_GntR"/>
</dbReference>
<dbReference type="GO" id="GO:0003677">
    <property type="term" value="F:DNA binding"/>
    <property type="evidence" value="ECO:0007669"/>
    <property type="project" value="UniProtKB-KW"/>
</dbReference>
<dbReference type="GO" id="GO:0003700">
    <property type="term" value="F:DNA-binding transcription factor activity"/>
    <property type="evidence" value="ECO:0007669"/>
    <property type="project" value="InterPro"/>
</dbReference>